<dbReference type="AlphaFoldDB" id="A0ABC9DCP2"/>
<dbReference type="Proteomes" id="UP001497457">
    <property type="component" value="Chromosome 33rd"/>
</dbReference>
<dbReference type="EMBL" id="OZ075143">
    <property type="protein sequence ID" value="CAL5036581.1"/>
    <property type="molecule type" value="Genomic_DNA"/>
</dbReference>
<feature type="region of interest" description="Disordered" evidence="1">
    <location>
        <begin position="1"/>
        <end position="121"/>
    </location>
</feature>
<name>A0ABC9DCP2_9POAL</name>
<reference evidence="2 3" key="2">
    <citation type="submission" date="2024-10" db="EMBL/GenBank/DDBJ databases">
        <authorList>
            <person name="Ryan C."/>
        </authorList>
    </citation>
    <scope>NUCLEOTIDE SEQUENCE [LARGE SCALE GENOMIC DNA]</scope>
</reference>
<feature type="compositionally biased region" description="Pro residues" evidence="1">
    <location>
        <begin position="341"/>
        <end position="354"/>
    </location>
</feature>
<gene>
    <name evidence="2" type="ORF">URODEC1_LOCUS84027</name>
</gene>
<accession>A0ABC9DCP2</accession>
<protein>
    <submittedName>
        <fullName evidence="2">Uncharacterized protein</fullName>
    </submittedName>
</protein>
<sequence>MKPASVFPRSVDIHVHSYKGKEPAEPTFTMPSPPSPGRRSPPSPVSPIRPARADRGTSPARSTGGPPSPAVDMGVVAAHLEDLHDGSPDDSSDGLGNDNSRVNDSEEEVESEGDSLNDWDGRAPMLEVCLPRGEEEYAARLAFAYITPAEHVGCAAAFLRAALGSAVPHIPVELLPSSRGAMLLRFATIAHRELVRGMSPILHDGISLELERPEETDNRFFREREWLVYVAVKDYPPEHWNEPHIRNSFRGFCQLVEVDPACLTRQDYSPLRIVVAVHHRLDIPSELWVEGKDSALGGSIAQLMPIRVWRKCDQLGPDGNLVPFFRQLTQHALAHGSAGPSLPPPPAAAPPPTPAPLPATGFMLHLAALMAISGTWMPAVTAEAVKPTKETRETTVEPGVSAVGADIVHTASAAVTEDIATITAPRADTAPKRHSTRLAAAAAKEGGKYVAVADKAAQRTALKNSLITCSSALQAQVQKRNILSRTKLPIPVADLRKMVSAAGLGAEAANAVGTVTTPKE</sequence>
<evidence type="ECO:0000313" key="2">
    <source>
        <dbReference type="EMBL" id="CAL5036581.1"/>
    </source>
</evidence>
<feature type="compositionally biased region" description="Basic and acidic residues" evidence="1">
    <location>
        <begin position="11"/>
        <end position="24"/>
    </location>
</feature>
<feature type="compositionally biased region" description="Acidic residues" evidence="1">
    <location>
        <begin position="105"/>
        <end position="117"/>
    </location>
</feature>
<evidence type="ECO:0000256" key="1">
    <source>
        <dbReference type="SAM" id="MobiDB-lite"/>
    </source>
</evidence>
<feature type="region of interest" description="Disordered" evidence="1">
    <location>
        <begin position="335"/>
        <end position="354"/>
    </location>
</feature>
<proteinExistence type="predicted"/>
<reference evidence="3" key="1">
    <citation type="submission" date="2024-06" db="EMBL/GenBank/DDBJ databases">
        <authorList>
            <person name="Ryan C."/>
        </authorList>
    </citation>
    <scope>NUCLEOTIDE SEQUENCE [LARGE SCALE GENOMIC DNA]</scope>
</reference>
<dbReference type="PANTHER" id="PTHR34303:SF3">
    <property type="entry name" value="CCHC-TYPE DOMAIN-CONTAINING PROTEIN"/>
    <property type="match status" value="1"/>
</dbReference>
<feature type="compositionally biased region" description="Low complexity" evidence="1">
    <location>
        <begin position="93"/>
        <end position="102"/>
    </location>
</feature>
<organism evidence="2 3">
    <name type="scientific">Urochloa decumbens</name>
    <dbReference type="NCBI Taxonomy" id="240449"/>
    <lineage>
        <taxon>Eukaryota</taxon>
        <taxon>Viridiplantae</taxon>
        <taxon>Streptophyta</taxon>
        <taxon>Embryophyta</taxon>
        <taxon>Tracheophyta</taxon>
        <taxon>Spermatophyta</taxon>
        <taxon>Magnoliopsida</taxon>
        <taxon>Liliopsida</taxon>
        <taxon>Poales</taxon>
        <taxon>Poaceae</taxon>
        <taxon>PACMAD clade</taxon>
        <taxon>Panicoideae</taxon>
        <taxon>Panicodae</taxon>
        <taxon>Paniceae</taxon>
        <taxon>Melinidinae</taxon>
        <taxon>Urochloa</taxon>
    </lineage>
</organism>
<dbReference type="PANTHER" id="PTHR34303">
    <property type="entry name" value="OS01G0890400 PROTEIN-RELATED"/>
    <property type="match status" value="1"/>
</dbReference>
<keyword evidence="3" id="KW-1185">Reference proteome</keyword>
<feature type="compositionally biased region" description="Pro residues" evidence="1">
    <location>
        <begin position="31"/>
        <end position="47"/>
    </location>
</feature>
<evidence type="ECO:0000313" key="3">
    <source>
        <dbReference type="Proteomes" id="UP001497457"/>
    </source>
</evidence>